<name>A0A5D4RB14_9BACI</name>
<dbReference type="Proteomes" id="UP000322139">
    <property type="component" value="Unassembled WGS sequence"/>
</dbReference>
<feature type="domain" description="Cysteine-rich CPCC" evidence="1">
    <location>
        <begin position="10"/>
        <end position="71"/>
    </location>
</feature>
<accession>A0A5D4RB14</accession>
<protein>
    <recommendedName>
        <fullName evidence="1">Cysteine-rich CPCC domain-containing protein</fullName>
    </recommendedName>
</protein>
<dbReference type="Pfam" id="PF14206">
    <property type="entry name" value="Cys_rich_CPCC"/>
    <property type="match status" value="1"/>
</dbReference>
<evidence type="ECO:0000259" key="1">
    <source>
        <dbReference type="Pfam" id="PF14206"/>
    </source>
</evidence>
<dbReference type="AlphaFoldDB" id="A0A5D4RB14"/>
<sequence>MHALAVVIKLDSEGDYDICEICYWEDDPFQKENELETGANKVTLIEAQKNFIRYGACELGFVKNVREPNSQDKRDPNWKHLFTQGGII</sequence>
<evidence type="ECO:0000313" key="2">
    <source>
        <dbReference type="EMBL" id="TYS48595.1"/>
    </source>
</evidence>
<dbReference type="InterPro" id="IPR025983">
    <property type="entry name" value="Cys_rich_CPCC"/>
</dbReference>
<evidence type="ECO:0000313" key="3">
    <source>
        <dbReference type="Proteomes" id="UP000322139"/>
    </source>
</evidence>
<proteinExistence type="predicted"/>
<dbReference type="EMBL" id="VTER01000005">
    <property type="protein sequence ID" value="TYS48595.1"/>
    <property type="molecule type" value="Genomic_DNA"/>
</dbReference>
<gene>
    <name evidence="2" type="ORF">FZD51_10775</name>
</gene>
<reference evidence="2 3" key="1">
    <citation type="submission" date="2019-08" db="EMBL/GenBank/DDBJ databases">
        <title>Bacillus genomes from the desert of Cuatro Cienegas, Coahuila.</title>
        <authorList>
            <person name="Olmedo-Alvarez G."/>
        </authorList>
    </citation>
    <scope>NUCLEOTIDE SEQUENCE [LARGE SCALE GENOMIC DNA]</scope>
    <source>
        <strain evidence="2 3">CH446_14T</strain>
    </source>
</reference>
<comment type="caution">
    <text evidence="2">The sequence shown here is derived from an EMBL/GenBank/DDBJ whole genome shotgun (WGS) entry which is preliminary data.</text>
</comment>
<organism evidence="2 3">
    <name type="scientific">Bacillus infantis</name>
    <dbReference type="NCBI Taxonomy" id="324767"/>
    <lineage>
        <taxon>Bacteria</taxon>
        <taxon>Bacillati</taxon>
        <taxon>Bacillota</taxon>
        <taxon>Bacilli</taxon>
        <taxon>Bacillales</taxon>
        <taxon>Bacillaceae</taxon>
        <taxon>Bacillus</taxon>
    </lineage>
</organism>